<feature type="region of interest" description="Disordered" evidence="1">
    <location>
        <begin position="433"/>
        <end position="485"/>
    </location>
</feature>
<dbReference type="AlphaFoldDB" id="A0A2H3AH28"/>
<dbReference type="EMBL" id="KZ293575">
    <property type="protein sequence ID" value="PBK58211.1"/>
    <property type="molecule type" value="Genomic_DNA"/>
</dbReference>
<feature type="compositionally biased region" description="Basic residues" evidence="1">
    <location>
        <begin position="470"/>
        <end position="485"/>
    </location>
</feature>
<name>A0A2H3AH28_9AGAR</name>
<evidence type="ECO:0000313" key="3">
    <source>
        <dbReference type="Proteomes" id="UP000218334"/>
    </source>
</evidence>
<feature type="region of interest" description="Disordered" evidence="1">
    <location>
        <begin position="1"/>
        <end position="29"/>
    </location>
</feature>
<dbReference type="Gene3D" id="3.60.130.30">
    <property type="match status" value="1"/>
</dbReference>
<evidence type="ECO:0000313" key="2">
    <source>
        <dbReference type="EMBL" id="PBK58211.1"/>
    </source>
</evidence>
<evidence type="ECO:0000256" key="1">
    <source>
        <dbReference type="SAM" id="MobiDB-lite"/>
    </source>
</evidence>
<organism evidence="2 3">
    <name type="scientific">Armillaria solidipes</name>
    <dbReference type="NCBI Taxonomy" id="1076256"/>
    <lineage>
        <taxon>Eukaryota</taxon>
        <taxon>Fungi</taxon>
        <taxon>Dikarya</taxon>
        <taxon>Basidiomycota</taxon>
        <taxon>Agaricomycotina</taxon>
        <taxon>Agaricomycetes</taxon>
        <taxon>Agaricomycetidae</taxon>
        <taxon>Agaricales</taxon>
        <taxon>Marasmiineae</taxon>
        <taxon>Physalacriaceae</taxon>
        <taxon>Armillaria</taxon>
    </lineage>
</organism>
<proteinExistence type="predicted"/>
<keyword evidence="3" id="KW-1185">Reference proteome</keyword>
<sequence length="485" mass="55032">MLSKAKISVPLPNYKARDPGFPDNPKDTRAHGEDILLDMAVKEATRRAQFYVQNVQTFKLSVSYEELEEDTRSLTDLELLCDNLEQKAPIPMSTRIVDKNGLPLLNILASRRHNTLLNKPPVLPIDEIFDEFHSQTALDQAKAEGAKIFHDGFSDEVIEHYHKSVQTLAHFMPPVPKKTQSRHRNLPDAYLNDGQTEIVNTENETFAVRDGYAYKRTEEGPPGKKMINYVLNAMEFFQEDKNGNQVRRFELCGVRHPVQAWIQQAKPQHGLYVGSDLTQSGETLVGYASYLKDTKHVSVIFATYFKILYPREYKLLKKVFDAGQWLMDEGTPFLGRAIVYKLPLELHKDTKDFSITGTFPSGSYEGGGIIYPQMDAIFRYAPGDICFSIAVTLYHKLAAWTPTIMNLHDPTTPGRVGTVFFCPAETVKQLEGKKPGEGVLTHYGRNSYKDGSLPRKRAVDGEPELGEYKKKAKKNRRSRSRKNKN</sequence>
<reference evidence="3" key="1">
    <citation type="journal article" date="2017" name="Nat. Ecol. Evol.">
        <title>Genome expansion and lineage-specific genetic innovations in the forest pathogenic fungi Armillaria.</title>
        <authorList>
            <person name="Sipos G."/>
            <person name="Prasanna A.N."/>
            <person name="Walter M.C."/>
            <person name="O'Connor E."/>
            <person name="Balint B."/>
            <person name="Krizsan K."/>
            <person name="Kiss B."/>
            <person name="Hess J."/>
            <person name="Varga T."/>
            <person name="Slot J."/>
            <person name="Riley R."/>
            <person name="Boka B."/>
            <person name="Rigling D."/>
            <person name="Barry K."/>
            <person name="Lee J."/>
            <person name="Mihaltcheva S."/>
            <person name="LaButti K."/>
            <person name="Lipzen A."/>
            <person name="Waldron R."/>
            <person name="Moloney N.M."/>
            <person name="Sperisen C."/>
            <person name="Kredics L."/>
            <person name="Vagvoelgyi C."/>
            <person name="Patrignani A."/>
            <person name="Fitzpatrick D."/>
            <person name="Nagy I."/>
            <person name="Doyle S."/>
            <person name="Anderson J.B."/>
            <person name="Grigoriev I.V."/>
            <person name="Gueldener U."/>
            <person name="Muensterkoetter M."/>
            <person name="Nagy L.G."/>
        </authorList>
    </citation>
    <scope>NUCLEOTIDE SEQUENCE [LARGE SCALE GENOMIC DNA]</scope>
    <source>
        <strain evidence="3">28-4</strain>
    </source>
</reference>
<feature type="compositionally biased region" description="Basic and acidic residues" evidence="1">
    <location>
        <begin position="15"/>
        <end position="29"/>
    </location>
</feature>
<dbReference type="Proteomes" id="UP000218334">
    <property type="component" value="Unassembled WGS sequence"/>
</dbReference>
<protein>
    <submittedName>
        <fullName evidence="2">Uncharacterized protein</fullName>
    </submittedName>
</protein>
<accession>A0A2H3AH28</accession>
<gene>
    <name evidence="2" type="ORF">ARMSODRAFT_1091314</name>
</gene>